<comment type="caution">
    <text evidence="2">The sequence shown here is derived from an EMBL/GenBank/DDBJ whole genome shotgun (WGS) entry which is preliminary data.</text>
</comment>
<dbReference type="InterPro" id="IPR015943">
    <property type="entry name" value="WD40/YVTN_repeat-like_dom_sf"/>
</dbReference>
<dbReference type="Pfam" id="PF00400">
    <property type="entry name" value="WD40"/>
    <property type="match status" value="2"/>
</dbReference>
<dbReference type="OMA" id="CAYASCM"/>
<dbReference type="KEGG" id="gla:GL50803_0017518"/>
<sequence length="2015" mass="224362">MAIPLGLLSPLEQSWLRFLHTVHLSDPTYSFQKIFTHLPSRHLISLQSKFDNAPGGCLSCSEFVSAIASSREIFASINERGTTGLKRLARVLNSYISIYNDDVHGGNKFLARLRALILIFNHIDITRVNKLSWADFSNFLSSFVTPALAISNSHVATIYNTSIYSKYLLSTKILEPIYSVSYSSEADAFLACCRDNNVHILDSSTFLRQAILQEHKALPVVATSFKPAIEGFNHAKNRSQPGNGRRVIGGFNYITSGADRKIIIWNGIAHTPVSILPTENIHTALATIDELHYRKSSLSPAIFSGDDHGNVHFWKLTEQHIPQQASPTRTYKKFNSEEPTNVSLIRDMYFAKRSKDPSQQVQPKGHLRTSSKQPRPSDFFLKSDAQADETKRTTDTLVAGIDTSAINDELEDDSHGTAVQFYNSMTSARRKPNSSVLKEDAENLILFYDMKNFSGHVPFAEGYNLSFFLEDSDDWKKASGEYQQDTYKYDAVLTRLFNDTFEASNIAAPTPEFTELAKRMATAIQAKDPPDSAANNGLFSAASNMNEQKLTLAESNVYTHNQRQTDSSTSSQDSDESTGFSDDSDDDSIKQVQRNKALIQKHMATNRRRQKYIQNSFKSMGTQELAPIPIWTIKAHKDWVTCLCLDTVTSNNSTILASGGADGLINVYDINRGVANSNLHFHKDSITGLAWLHRRGLLAACSHDRKLTLWSLGTSNTKPVSVISTSDAPYVGVFSHKLKSEIVSVDATGKVAVYDVRRMEPIHTIGNNMAKTGRIVSAAYNGYTGLISTVGRTINYVVPVNEDDTHRCSLSPINVWCCSPTAPIVLFVSDGSLQFWDMLYGKLLRSVSHVFTPSLYFRSKEIERNTREMLDLPHLDVEETRSAMKTSAASYNLFNFLPPIGKDDVGKSGSSRGAHKQSFSYNSNYDKLKKTKEGALGYIDSRLNNSDEAQMYQKNVSNLFNTDFFGEINLKQLSLDNIRELHNQEQQFLKKLEKGDCGTVTFGLECTAIALSSDTNVYGVAMTDGRVTLYERVTDKVLMKIRYTSAYHDQKQLHMEQYFDAIGVKMEPQLDRVVSSDSLCSGVDWSGSKASKGMRVRQLAAAAKDDFHKEACEGASSAEANLYDDEPCTNLFFSEHLTPLCVHHHGLGAMNSNAKSMANEAQLSLKSMEEGSSTQQVVASATIATQESTFTPMIVWLFFKQSARVYTYRIAKDQPYLLGRLKLRSSWTDITPCHDLNVVHIYMNTEVYTLNADSVMLAKAEVSLVDAKQTTLDAARAAAAAFKLEIKFILTPGERFQLWILSCGLIFVVHIKTGFLLAALSIPNLIYCAYASCMEEFNSLVVLDHLGQLHFYDISEIISLVTKFEKVFMLTMPKGSSYANFASAVHFINTLSTQRTGEGLYAPSDDLEFMTKASENLKRSYPVTSDMLSIESPAPIQVQVSTNFLTKRHYFTVFDVMPRDRHIFSSTVEPIIWEIVDLCNNNLNMKQINTNLKTRSLLPEEKAWYSGHPVIVCPKLLNTISTVPFLIDLDKGNIDDKLDSDTTKSTKVLTQLSNFGIISIQAIRVIGLYLCVCTTGYILAFDAREACYLCTLVHRGWPQKIKKYLRYNLTTATPNRIQRQLLNRFISEEKKSVYLHAYVSDQIKEQLKQMELESLNASVSSSTMVGGLSSITLKTPQGSRLNKVQTLFPTPMLGEVQTPLEETCSDERDQLNTTRSVANSKRNLTIITRNKDGTLLTSAPTAFTPYSFGKLIGASAPINDVRLLTRPDAPFQPKDLGVGKFLIQSCISDIKNTAFKQLSPSERASMAKGYTKSMNRTKSAMTHLVALDTSLKELYKNKTGASPMRVPLSSLDGTAGKTSSILGASLKEKNVDLTRSMLDIPDQDTQQEEGMQESEVNKILGRASGTIKSLDSTGTRLDLTAIVSRRTSSIFNRENSPVRKLRASTVGATEQLTPRVPENIVESETNMQESTAVPPSAISETYDILSMQKQDIAMCYKKKMTTINGGYVNYNAIKK</sequence>
<dbReference type="GO" id="GO:0043015">
    <property type="term" value="F:gamma-tubulin binding"/>
    <property type="evidence" value="ECO:0000318"/>
    <property type="project" value="GO_Central"/>
</dbReference>
<evidence type="ECO:0000313" key="2">
    <source>
        <dbReference type="EMBL" id="KAE8301883.1"/>
    </source>
</evidence>
<reference evidence="2 3" key="1">
    <citation type="journal article" date="2007" name="Science">
        <title>Genomic minimalism in the early diverging intestinal parasite Giardia lamblia.</title>
        <authorList>
            <person name="Morrison H.G."/>
            <person name="McArthur A.G."/>
            <person name="Gillin F.D."/>
            <person name="Aley S.B."/>
            <person name="Adam R.D."/>
            <person name="Olsen G.J."/>
            <person name="Best A.A."/>
            <person name="Cande W.Z."/>
            <person name="Chen F."/>
            <person name="Cipriano M.J."/>
            <person name="Davids B.J."/>
            <person name="Dawson S.C."/>
            <person name="Elmendorf H.G."/>
            <person name="Hehl A.B."/>
            <person name="Holder M.E."/>
            <person name="Huse S.M."/>
            <person name="Kim U.U."/>
            <person name="Lasek-Nesselquist E."/>
            <person name="Manning G."/>
            <person name="Nigam A."/>
            <person name="Nixon J.E."/>
            <person name="Palm D."/>
            <person name="Passamaneck N.E."/>
            <person name="Prabhu A."/>
            <person name="Reich C.I."/>
            <person name="Reiner D.S."/>
            <person name="Samuelson J."/>
            <person name="Svard S.G."/>
            <person name="Sogin M.L."/>
        </authorList>
    </citation>
    <scope>NUCLEOTIDE SEQUENCE [LARGE SCALE GENOMIC DNA]</scope>
    <source>
        <strain evidence="2 3">WB C6</strain>
    </source>
</reference>
<dbReference type="GO" id="GO:0000278">
    <property type="term" value="P:mitotic cell cycle"/>
    <property type="evidence" value="ECO:0000318"/>
    <property type="project" value="GO_Central"/>
</dbReference>
<dbReference type="GO" id="GO:0007020">
    <property type="term" value="P:microtubule nucleation"/>
    <property type="evidence" value="ECO:0000318"/>
    <property type="project" value="GO_Central"/>
</dbReference>
<feature type="region of interest" description="Disordered" evidence="1">
    <location>
        <begin position="560"/>
        <end position="589"/>
    </location>
</feature>
<proteinExistence type="predicted"/>
<dbReference type="InterPro" id="IPR036322">
    <property type="entry name" value="WD40_repeat_dom_sf"/>
</dbReference>
<dbReference type="VEuPathDB" id="GiardiaDB:GL50803_17518"/>
<dbReference type="PANTHER" id="PTHR44414:SF1">
    <property type="entry name" value="PROTEIN NEDD1"/>
    <property type="match status" value="1"/>
</dbReference>
<dbReference type="HOGENOM" id="CLU_233673_0_0_1"/>
<dbReference type="SUPFAM" id="SSF50978">
    <property type="entry name" value="WD40 repeat-like"/>
    <property type="match status" value="2"/>
</dbReference>
<evidence type="ECO:0000256" key="1">
    <source>
        <dbReference type="SAM" id="MobiDB-lite"/>
    </source>
</evidence>
<feature type="compositionally biased region" description="Low complexity" evidence="1">
    <location>
        <begin position="562"/>
        <end position="581"/>
    </location>
</feature>
<dbReference type="FunFam" id="2.130.10.10:FF:002383">
    <property type="entry name" value="Putative WD-repeat family protein"/>
    <property type="match status" value="1"/>
</dbReference>
<dbReference type="GO" id="GO:0000922">
    <property type="term" value="C:spindle pole"/>
    <property type="evidence" value="ECO:0000318"/>
    <property type="project" value="GO_Central"/>
</dbReference>
<feature type="compositionally biased region" description="Polar residues" evidence="1">
    <location>
        <begin position="357"/>
        <end position="374"/>
    </location>
</feature>
<dbReference type="RefSeq" id="XP_001709022.1">
    <property type="nucleotide sequence ID" value="XM_001708970.1"/>
</dbReference>
<dbReference type="EMBL" id="AACB03000005">
    <property type="protein sequence ID" value="KAE8301883.1"/>
    <property type="molecule type" value="Genomic_DNA"/>
</dbReference>
<dbReference type="GO" id="GO:0036064">
    <property type="term" value="C:ciliary basal body"/>
    <property type="evidence" value="ECO:0000318"/>
    <property type="project" value="GO_Central"/>
</dbReference>
<dbReference type="GO" id="GO:0005813">
    <property type="term" value="C:centrosome"/>
    <property type="evidence" value="ECO:0000318"/>
    <property type="project" value="GO_Central"/>
</dbReference>
<protein>
    <submittedName>
        <fullName evidence="2">WD40 repeat protein</fullName>
    </submittedName>
</protein>
<evidence type="ECO:0000313" key="3">
    <source>
        <dbReference type="Proteomes" id="UP000001548"/>
    </source>
</evidence>
<gene>
    <name evidence="2" type="ORF">GL50803_0017518</name>
</gene>
<dbReference type="InterPro" id="IPR052818">
    <property type="entry name" value="NEDD1_Spindle_Assembly"/>
</dbReference>
<dbReference type="STRING" id="184922.A8B6N6"/>
<dbReference type="Gene3D" id="2.130.10.10">
    <property type="entry name" value="YVTN repeat-like/Quinoprotein amine dehydrogenase"/>
    <property type="match status" value="2"/>
</dbReference>
<dbReference type="GeneID" id="5701946"/>
<keyword evidence="3" id="KW-1185">Reference proteome</keyword>
<organism evidence="2 3">
    <name type="scientific">Giardia intestinalis (strain ATCC 50803 / WB clone C6)</name>
    <name type="common">Giardia lamblia</name>
    <dbReference type="NCBI Taxonomy" id="184922"/>
    <lineage>
        <taxon>Eukaryota</taxon>
        <taxon>Metamonada</taxon>
        <taxon>Diplomonadida</taxon>
        <taxon>Hexamitidae</taxon>
        <taxon>Giardiinae</taxon>
        <taxon>Giardia</taxon>
    </lineage>
</organism>
<name>A8B6N6_GIAIC</name>
<dbReference type="GO" id="GO:0005737">
    <property type="term" value="C:cytoplasm"/>
    <property type="evidence" value="ECO:0000318"/>
    <property type="project" value="GO_Central"/>
</dbReference>
<dbReference type="Proteomes" id="UP000001548">
    <property type="component" value="Unassembled WGS sequence"/>
</dbReference>
<accession>A8B6N6</accession>
<dbReference type="SMART" id="SM00320">
    <property type="entry name" value="WD40"/>
    <property type="match status" value="7"/>
</dbReference>
<feature type="region of interest" description="Disordered" evidence="1">
    <location>
        <begin position="353"/>
        <end position="386"/>
    </location>
</feature>
<dbReference type="PROSITE" id="PS50082">
    <property type="entry name" value="WD_REPEATS_2"/>
    <property type="match status" value="1"/>
</dbReference>
<dbReference type="GO" id="GO:0005814">
    <property type="term" value="C:centriole"/>
    <property type="evidence" value="ECO:0000318"/>
    <property type="project" value="GO_Central"/>
</dbReference>
<dbReference type="PANTHER" id="PTHR44414">
    <property type="entry name" value="PROTEIN NEDD1"/>
    <property type="match status" value="1"/>
</dbReference>
<dbReference type="InterPro" id="IPR001680">
    <property type="entry name" value="WD40_rpt"/>
</dbReference>